<feature type="domain" description="Thioredoxin" evidence="13">
    <location>
        <begin position="24"/>
        <end position="171"/>
    </location>
</feature>
<evidence type="ECO:0000256" key="2">
    <source>
        <dbReference type="ARBA" id="ARBA00013017"/>
    </source>
</evidence>
<keyword evidence="4" id="KW-0049">Antioxidant</keyword>
<dbReference type="Gene3D" id="3.40.30.10">
    <property type="entry name" value="Glutaredoxin"/>
    <property type="match status" value="1"/>
</dbReference>
<organism evidence="14 15">
    <name type="scientific">Parapusillimonas granuli</name>
    <dbReference type="NCBI Taxonomy" id="380911"/>
    <lineage>
        <taxon>Bacteria</taxon>
        <taxon>Pseudomonadati</taxon>
        <taxon>Pseudomonadota</taxon>
        <taxon>Betaproteobacteria</taxon>
        <taxon>Burkholderiales</taxon>
        <taxon>Alcaligenaceae</taxon>
        <taxon>Parapusillimonas</taxon>
    </lineage>
</organism>
<dbReference type="GO" id="GO:0005737">
    <property type="term" value="C:cytoplasm"/>
    <property type="evidence" value="ECO:0007669"/>
    <property type="project" value="TreeGrafter"/>
</dbReference>
<sequence>MFQRFSTTLLAACLVAFSGMAGAVEVGDMAPDFRLPGADGATYQLSDYRGKQAVVLAWFPKANTHGCTIECKSLAENGDKIRQFDVTYFMASVDPLAANIDFAEKTEADFPLLSDEDKSVANAYGVLGMLGVAKRHTFYIGKDGRILKIDTQVRPETSAEDMVSNLGELGVERRN</sequence>
<dbReference type="PANTHER" id="PTHR42801">
    <property type="entry name" value="THIOREDOXIN-DEPENDENT PEROXIDE REDUCTASE"/>
    <property type="match status" value="1"/>
</dbReference>
<dbReference type="SUPFAM" id="SSF52833">
    <property type="entry name" value="Thioredoxin-like"/>
    <property type="match status" value="1"/>
</dbReference>
<dbReference type="Pfam" id="PF00578">
    <property type="entry name" value="AhpC-TSA"/>
    <property type="match status" value="1"/>
</dbReference>
<feature type="chain" id="PRO_5032561444" description="thioredoxin-dependent peroxiredoxin" evidence="12">
    <location>
        <begin position="24"/>
        <end position="175"/>
    </location>
</feature>
<accession>A0A853GBL5</accession>
<keyword evidence="12" id="KW-0732">Signal</keyword>
<dbReference type="Proteomes" id="UP000559809">
    <property type="component" value="Unassembled WGS sequence"/>
</dbReference>
<dbReference type="InterPro" id="IPR036249">
    <property type="entry name" value="Thioredoxin-like_sf"/>
</dbReference>
<evidence type="ECO:0000256" key="1">
    <source>
        <dbReference type="ARBA" id="ARBA00003330"/>
    </source>
</evidence>
<evidence type="ECO:0000256" key="4">
    <source>
        <dbReference type="ARBA" id="ARBA00022862"/>
    </source>
</evidence>
<dbReference type="AlphaFoldDB" id="A0A853GBL5"/>
<keyword evidence="7" id="KW-0676">Redox-active center</keyword>
<dbReference type="EMBL" id="JACCEM010000023">
    <property type="protein sequence ID" value="NYT51951.1"/>
    <property type="molecule type" value="Genomic_DNA"/>
</dbReference>
<keyword evidence="5" id="KW-0560">Oxidoreductase</keyword>
<keyword evidence="6" id="KW-1015">Disulfide bond</keyword>
<evidence type="ECO:0000256" key="10">
    <source>
        <dbReference type="ARBA" id="ARBA00042639"/>
    </source>
</evidence>
<gene>
    <name evidence="14" type="ORF">H0A72_21825</name>
</gene>
<dbReference type="PANTHER" id="PTHR42801:SF4">
    <property type="entry name" value="AHPC_TSA FAMILY PROTEIN"/>
    <property type="match status" value="1"/>
</dbReference>
<dbReference type="GO" id="GO:0045454">
    <property type="term" value="P:cell redox homeostasis"/>
    <property type="evidence" value="ECO:0007669"/>
    <property type="project" value="TreeGrafter"/>
</dbReference>
<feature type="signal peptide" evidence="12">
    <location>
        <begin position="1"/>
        <end position="23"/>
    </location>
</feature>
<dbReference type="InterPro" id="IPR050924">
    <property type="entry name" value="Peroxiredoxin_BCP/PrxQ"/>
</dbReference>
<keyword evidence="15" id="KW-1185">Reference proteome</keyword>
<evidence type="ECO:0000256" key="6">
    <source>
        <dbReference type="ARBA" id="ARBA00023157"/>
    </source>
</evidence>
<name>A0A853GBL5_9BURK</name>
<dbReference type="InterPro" id="IPR000866">
    <property type="entry name" value="AhpC/TSA"/>
</dbReference>
<evidence type="ECO:0000256" key="7">
    <source>
        <dbReference type="ARBA" id="ARBA00023284"/>
    </source>
</evidence>
<evidence type="ECO:0000256" key="5">
    <source>
        <dbReference type="ARBA" id="ARBA00023002"/>
    </source>
</evidence>
<proteinExistence type="inferred from homology"/>
<comment type="catalytic activity">
    <reaction evidence="11">
        <text>a hydroperoxide + [thioredoxin]-dithiol = an alcohol + [thioredoxin]-disulfide + H2O</text>
        <dbReference type="Rhea" id="RHEA:62620"/>
        <dbReference type="Rhea" id="RHEA-COMP:10698"/>
        <dbReference type="Rhea" id="RHEA-COMP:10700"/>
        <dbReference type="ChEBI" id="CHEBI:15377"/>
        <dbReference type="ChEBI" id="CHEBI:29950"/>
        <dbReference type="ChEBI" id="CHEBI:30879"/>
        <dbReference type="ChEBI" id="CHEBI:35924"/>
        <dbReference type="ChEBI" id="CHEBI:50058"/>
        <dbReference type="EC" id="1.11.1.24"/>
    </reaction>
</comment>
<evidence type="ECO:0000256" key="11">
    <source>
        <dbReference type="ARBA" id="ARBA00049091"/>
    </source>
</evidence>
<comment type="function">
    <text evidence="1">Thiol-specific peroxidase that catalyzes the reduction of hydrogen peroxide and organic hydroperoxides to water and alcohols, respectively. Plays a role in cell protection against oxidative stress by detoxifying peroxides and as sensor of hydrogen peroxide-mediated signaling events.</text>
</comment>
<dbReference type="PROSITE" id="PS51352">
    <property type="entry name" value="THIOREDOXIN_2"/>
    <property type="match status" value="1"/>
</dbReference>
<dbReference type="GO" id="GO:0034599">
    <property type="term" value="P:cellular response to oxidative stress"/>
    <property type="evidence" value="ECO:0007669"/>
    <property type="project" value="TreeGrafter"/>
</dbReference>
<keyword evidence="3" id="KW-0575">Peroxidase</keyword>
<evidence type="ECO:0000256" key="3">
    <source>
        <dbReference type="ARBA" id="ARBA00022559"/>
    </source>
</evidence>
<comment type="similarity">
    <text evidence="9">Belongs to the peroxiredoxin family. BCP/PrxQ subfamily.</text>
</comment>
<evidence type="ECO:0000313" key="15">
    <source>
        <dbReference type="Proteomes" id="UP000559809"/>
    </source>
</evidence>
<evidence type="ECO:0000256" key="8">
    <source>
        <dbReference type="ARBA" id="ARBA00032824"/>
    </source>
</evidence>
<evidence type="ECO:0000256" key="12">
    <source>
        <dbReference type="SAM" id="SignalP"/>
    </source>
</evidence>
<dbReference type="InterPro" id="IPR013766">
    <property type="entry name" value="Thioredoxin_domain"/>
</dbReference>
<evidence type="ECO:0000313" key="14">
    <source>
        <dbReference type="EMBL" id="NYT51951.1"/>
    </source>
</evidence>
<dbReference type="GO" id="GO:0008379">
    <property type="term" value="F:thioredoxin peroxidase activity"/>
    <property type="evidence" value="ECO:0007669"/>
    <property type="project" value="TreeGrafter"/>
</dbReference>
<dbReference type="EC" id="1.11.1.24" evidence="2"/>
<evidence type="ECO:0000259" key="13">
    <source>
        <dbReference type="PROSITE" id="PS51352"/>
    </source>
</evidence>
<comment type="caution">
    <text evidence="14">The sequence shown here is derived from an EMBL/GenBank/DDBJ whole genome shotgun (WGS) entry which is preliminary data.</text>
</comment>
<evidence type="ECO:0000256" key="9">
    <source>
        <dbReference type="ARBA" id="ARBA00038489"/>
    </source>
</evidence>
<reference evidence="14 15" key="1">
    <citation type="submission" date="2020-07" db="EMBL/GenBank/DDBJ databases">
        <title>Taxonomic revisions and descriptions of new bacterial species based on genomic comparisons in the high-G+C-content subgroup of the family Alcaligenaceae.</title>
        <authorList>
            <person name="Szabo A."/>
            <person name="Felfoldi T."/>
        </authorList>
    </citation>
    <scope>NUCLEOTIDE SEQUENCE [LARGE SCALE GENOMIC DNA]</scope>
    <source>
        <strain evidence="14 15">LMG 24012</strain>
    </source>
</reference>
<protein>
    <recommendedName>
        <fullName evidence="2">thioredoxin-dependent peroxiredoxin</fullName>
        <ecNumber evidence="2">1.11.1.24</ecNumber>
    </recommendedName>
    <alternativeName>
        <fullName evidence="8">Thioredoxin peroxidase</fullName>
    </alternativeName>
    <alternativeName>
        <fullName evidence="10">Thioredoxin-dependent peroxiredoxin Bcp</fullName>
    </alternativeName>
</protein>
<dbReference type="CDD" id="cd03017">
    <property type="entry name" value="PRX_BCP"/>
    <property type="match status" value="1"/>
</dbReference>